<sequence length="100" mass="11318">MNTIYFRYSGGVKQGGRGCCISNHVVLDQATDLRDSIDVDEKKDNISSWVPHPHTGIYYPKGKEQVMKDVPKGAASFQQTYWLRSEEVDRPSAVDYSNHP</sequence>
<gene>
    <name evidence="1" type="ORF">FRX31_033859</name>
</gene>
<proteinExistence type="predicted"/>
<name>A0A7J6UWI2_THATH</name>
<dbReference type="AlphaFoldDB" id="A0A7J6UWI2"/>
<dbReference type="EMBL" id="JABWDY010042608">
    <property type="protein sequence ID" value="KAF5176550.1"/>
    <property type="molecule type" value="Genomic_DNA"/>
</dbReference>
<protein>
    <submittedName>
        <fullName evidence="1">Glutamate racemase</fullName>
    </submittedName>
</protein>
<evidence type="ECO:0000313" key="1">
    <source>
        <dbReference type="EMBL" id="KAF5176550.1"/>
    </source>
</evidence>
<comment type="caution">
    <text evidence="1">The sequence shown here is derived from an EMBL/GenBank/DDBJ whole genome shotgun (WGS) entry which is preliminary data.</text>
</comment>
<organism evidence="1 2">
    <name type="scientific">Thalictrum thalictroides</name>
    <name type="common">Rue-anemone</name>
    <name type="synonym">Anemone thalictroides</name>
    <dbReference type="NCBI Taxonomy" id="46969"/>
    <lineage>
        <taxon>Eukaryota</taxon>
        <taxon>Viridiplantae</taxon>
        <taxon>Streptophyta</taxon>
        <taxon>Embryophyta</taxon>
        <taxon>Tracheophyta</taxon>
        <taxon>Spermatophyta</taxon>
        <taxon>Magnoliopsida</taxon>
        <taxon>Ranunculales</taxon>
        <taxon>Ranunculaceae</taxon>
        <taxon>Thalictroideae</taxon>
        <taxon>Thalictrum</taxon>
    </lineage>
</organism>
<accession>A0A7J6UWI2</accession>
<reference evidence="1 2" key="1">
    <citation type="submission" date="2020-06" db="EMBL/GenBank/DDBJ databases">
        <title>Transcriptomic and genomic resources for Thalictrum thalictroides and T. hernandezii: Facilitating candidate gene discovery in an emerging model plant lineage.</title>
        <authorList>
            <person name="Arias T."/>
            <person name="Riano-Pachon D.M."/>
            <person name="Di Stilio V.S."/>
        </authorList>
    </citation>
    <scope>NUCLEOTIDE SEQUENCE [LARGE SCALE GENOMIC DNA]</scope>
    <source>
        <strain evidence="2">cv. WT478/WT964</strain>
        <tissue evidence="1">Leaves</tissue>
    </source>
</reference>
<keyword evidence="2" id="KW-1185">Reference proteome</keyword>
<evidence type="ECO:0000313" key="2">
    <source>
        <dbReference type="Proteomes" id="UP000554482"/>
    </source>
</evidence>
<dbReference type="PANTHER" id="PTHR35109">
    <property type="entry name" value="GLUTAMATE RACEMASE"/>
    <property type="match status" value="1"/>
</dbReference>
<dbReference type="OrthoDB" id="1930788at2759"/>
<dbReference type="PANTHER" id="PTHR35109:SF1">
    <property type="entry name" value="GLUTAMATE RACEMASE"/>
    <property type="match status" value="1"/>
</dbReference>
<dbReference type="Proteomes" id="UP000554482">
    <property type="component" value="Unassembled WGS sequence"/>
</dbReference>